<dbReference type="AlphaFoldDB" id="A0A8J3DB78"/>
<dbReference type="RefSeq" id="WP_189513652.1">
    <property type="nucleotide sequence ID" value="NZ_BMXG01000008.1"/>
</dbReference>
<dbReference type="NCBIfam" id="TIGR02532">
    <property type="entry name" value="IV_pilin_GFxxxE"/>
    <property type="match status" value="1"/>
</dbReference>
<evidence type="ECO:0000313" key="4">
    <source>
        <dbReference type="Proteomes" id="UP000642829"/>
    </source>
</evidence>
<dbReference type="InterPro" id="IPR000983">
    <property type="entry name" value="Bac_GSPG_pilin"/>
</dbReference>
<dbReference type="PRINTS" id="PR00813">
    <property type="entry name" value="BCTERIALGSPG"/>
</dbReference>
<name>A0A8J3DB78_9BACT</name>
<gene>
    <name evidence="3" type="ORF">GCM10007047_15450</name>
</gene>
<keyword evidence="4" id="KW-1185">Reference proteome</keyword>
<organism evidence="3 4">
    <name type="scientific">Cerasicoccus arenae</name>
    <dbReference type="NCBI Taxonomy" id="424488"/>
    <lineage>
        <taxon>Bacteria</taxon>
        <taxon>Pseudomonadati</taxon>
        <taxon>Verrucomicrobiota</taxon>
        <taxon>Opitutia</taxon>
        <taxon>Puniceicoccales</taxon>
        <taxon>Cerasicoccaceae</taxon>
        <taxon>Cerasicoccus</taxon>
    </lineage>
</organism>
<comment type="caution">
    <text evidence="3">The sequence shown here is derived from an EMBL/GenBank/DDBJ whole genome shotgun (WGS) entry which is preliminary data.</text>
</comment>
<sequence length="198" mass="21662">MKKQLTPLHRHPGFTLVELLTVIAIIGILAGILIPVVGGAKKSALKAQSRAQFNGWATALEAYKAEYGYYPELGSLNSDGGPITVDSYTDEFIKALSGRDKDGARLTGNDRSTYNRKNIGFYSFGEAEFKVDDPDLLVDAFDNPEIYIMVDHDGDGMIDSGSFPEQAKPTNGGDLRAKVAIWVQEDGVEDGETIWSWQ</sequence>
<keyword evidence="2" id="KW-1133">Transmembrane helix</keyword>
<dbReference type="InterPro" id="IPR045584">
    <property type="entry name" value="Pilin-like"/>
</dbReference>
<dbReference type="Gene3D" id="3.30.700.10">
    <property type="entry name" value="Glycoprotein, Type 4 Pilin"/>
    <property type="match status" value="1"/>
</dbReference>
<keyword evidence="2" id="KW-0812">Transmembrane</keyword>
<protein>
    <recommendedName>
        <fullName evidence="5">Prepilin-type N-terminal cleavage/methylation domain-containing protein</fullName>
    </recommendedName>
</protein>
<dbReference type="GO" id="GO:0015628">
    <property type="term" value="P:protein secretion by the type II secretion system"/>
    <property type="evidence" value="ECO:0007669"/>
    <property type="project" value="InterPro"/>
</dbReference>
<proteinExistence type="predicted"/>
<accession>A0A8J3DB78</accession>
<dbReference type="Proteomes" id="UP000642829">
    <property type="component" value="Unassembled WGS sequence"/>
</dbReference>
<evidence type="ECO:0008006" key="5">
    <source>
        <dbReference type="Google" id="ProtNLM"/>
    </source>
</evidence>
<keyword evidence="2" id="KW-0472">Membrane</keyword>
<evidence type="ECO:0000256" key="1">
    <source>
        <dbReference type="ARBA" id="ARBA00022481"/>
    </source>
</evidence>
<evidence type="ECO:0000313" key="3">
    <source>
        <dbReference type="EMBL" id="GHC00114.1"/>
    </source>
</evidence>
<evidence type="ECO:0000256" key="2">
    <source>
        <dbReference type="SAM" id="Phobius"/>
    </source>
</evidence>
<reference evidence="3" key="2">
    <citation type="submission" date="2020-09" db="EMBL/GenBank/DDBJ databases">
        <authorList>
            <person name="Sun Q."/>
            <person name="Kim S."/>
        </authorList>
    </citation>
    <scope>NUCLEOTIDE SEQUENCE</scope>
    <source>
        <strain evidence="3">KCTC 12870</strain>
    </source>
</reference>
<dbReference type="InterPro" id="IPR012902">
    <property type="entry name" value="N_methyl_site"/>
</dbReference>
<dbReference type="PANTHER" id="PTHR30093">
    <property type="entry name" value="GENERAL SECRETION PATHWAY PROTEIN G"/>
    <property type="match status" value="1"/>
</dbReference>
<keyword evidence="1" id="KW-0488">Methylation</keyword>
<feature type="transmembrane region" description="Helical" evidence="2">
    <location>
        <begin position="20"/>
        <end position="40"/>
    </location>
</feature>
<dbReference type="EMBL" id="BMXG01000008">
    <property type="protein sequence ID" value="GHC00114.1"/>
    <property type="molecule type" value="Genomic_DNA"/>
</dbReference>
<dbReference type="Pfam" id="PF07963">
    <property type="entry name" value="N_methyl"/>
    <property type="match status" value="1"/>
</dbReference>
<dbReference type="SUPFAM" id="SSF54523">
    <property type="entry name" value="Pili subunits"/>
    <property type="match status" value="1"/>
</dbReference>
<reference evidence="3" key="1">
    <citation type="journal article" date="2014" name="Int. J. Syst. Evol. Microbiol.">
        <title>Complete genome sequence of Corynebacterium casei LMG S-19264T (=DSM 44701T), isolated from a smear-ripened cheese.</title>
        <authorList>
            <consortium name="US DOE Joint Genome Institute (JGI-PGF)"/>
            <person name="Walter F."/>
            <person name="Albersmeier A."/>
            <person name="Kalinowski J."/>
            <person name="Ruckert C."/>
        </authorList>
    </citation>
    <scope>NUCLEOTIDE SEQUENCE</scope>
    <source>
        <strain evidence="3">KCTC 12870</strain>
    </source>
</reference>
<dbReference type="GO" id="GO:0015627">
    <property type="term" value="C:type II protein secretion system complex"/>
    <property type="evidence" value="ECO:0007669"/>
    <property type="project" value="InterPro"/>
</dbReference>